<dbReference type="Gene3D" id="3.90.550.10">
    <property type="entry name" value="Spore Coat Polysaccharide Biosynthesis Protein SpsA, Chain A"/>
    <property type="match status" value="1"/>
</dbReference>
<gene>
    <name evidence="5" type="ORF">EI42_00127</name>
</gene>
<dbReference type="GO" id="GO:0016757">
    <property type="term" value="F:glycosyltransferase activity"/>
    <property type="evidence" value="ECO:0007669"/>
    <property type="project" value="UniProtKB-KW"/>
</dbReference>
<organism evidence="5 6">
    <name type="scientific">Thermosporothrix hazakensis</name>
    <dbReference type="NCBI Taxonomy" id="644383"/>
    <lineage>
        <taxon>Bacteria</taxon>
        <taxon>Bacillati</taxon>
        <taxon>Chloroflexota</taxon>
        <taxon>Ktedonobacteria</taxon>
        <taxon>Ktedonobacterales</taxon>
        <taxon>Thermosporotrichaceae</taxon>
        <taxon>Thermosporothrix</taxon>
    </lineage>
</organism>
<keyword evidence="3 5" id="KW-0808">Transferase</keyword>
<name>A0A326UG23_THEHA</name>
<dbReference type="PANTHER" id="PTHR43630:SF1">
    <property type="entry name" value="POLY-BETA-1,6-N-ACETYL-D-GLUCOSAMINE SYNTHASE"/>
    <property type="match status" value="1"/>
</dbReference>
<sequence>MPVFSMMLEALRWLLLLMTLCLALPLLYLCLLSCLAIIVSRKRRTLNIAHADDVTFALLIPAHNEESVIKKLLESLAALDYPKDRYTIHVVADNCTDHTAEIARPYARVHERTDTTRRGKGYALNWLLKRIEGEIYDAYVILDADSVVTPSFLRAFAYELRNGALALQGQNTVLNPTDSPSTALRLIALTLMNHVRPLGRNGLGASSTLTGNGMCLARATLQRHPWQAFSLAEDYQYYLTLITNGIRVRYVPEALVRSEMPTTFQQMRTQDIRWEAAEEQRSTWQTVCSLLKAGIQHHDLARLEAIAELLTPPLSVIVSGCLLTLLASLVLFSPVSLAINALLLLALCFYAGTALYLLRPPRAVYLALLHAPRFILWKLWVILALRRNKKHTGEWVRTSRISS</sequence>
<evidence type="ECO:0000256" key="3">
    <source>
        <dbReference type="ARBA" id="ARBA00022679"/>
    </source>
</evidence>
<comment type="caution">
    <text evidence="5">The sequence shown here is derived from an EMBL/GenBank/DDBJ whole genome shotgun (WGS) entry which is preliminary data.</text>
</comment>
<keyword evidence="2" id="KW-0328">Glycosyltransferase</keyword>
<keyword evidence="4" id="KW-1133">Transmembrane helix</keyword>
<dbReference type="PANTHER" id="PTHR43630">
    <property type="entry name" value="POLY-BETA-1,6-N-ACETYL-D-GLUCOSAMINE SYNTHASE"/>
    <property type="match status" value="1"/>
</dbReference>
<evidence type="ECO:0000256" key="2">
    <source>
        <dbReference type="ARBA" id="ARBA00022676"/>
    </source>
</evidence>
<dbReference type="OrthoDB" id="9797391at2"/>
<dbReference type="Pfam" id="PF13641">
    <property type="entry name" value="Glyco_tranf_2_3"/>
    <property type="match status" value="1"/>
</dbReference>
<evidence type="ECO:0000256" key="1">
    <source>
        <dbReference type="ARBA" id="ARBA00006739"/>
    </source>
</evidence>
<keyword evidence="6" id="KW-1185">Reference proteome</keyword>
<dbReference type="Proteomes" id="UP000248806">
    <property type="component" value="Unassembled WGS sequence"/>
</dbReference>
<keyword evidence="4" id="KW-0472">Membrane</keyword>
<evidence type="ECO:0000313" key="5">
    <source>
        <dbReference type="EMBL" id="PZW35960.1"/>
    </source>
</evidence>
<feature type="transmembrane region" description="Helical" evidence="4">
    <location>
        <begin position="314"/>
        <end position="332"/>
    </location>
</feature>
<evidence type="ECO:0000256" key="4">
    <source>
        <dbReference type="SAM" id="Phobius"/>
    </source>
</evidence>
<dbReference type="AlphaFoldDB" id="A0A326UG23"/>
<accession>A0A326UG23</accession>
<dbReference type="CDD" id="cd06438">
    <property type="entry name" value="EpsO_like"/>
    <property type="match status" value="1"/>
</dbReference>
<feature type="transmembrane region" description="Helical" evidence="4">
    <location>
        <begin position="339"/>
        <end position="358"/>
    </location>
</feature>
<dbReference type="RefSeq" id="WP_111317641.1">
    <property type="nucleotide sequence ID" value="NZ_BIFX01000001.1"/>
</dbReference>
<proteinExistence type="inferred from homology"/>
<dbReference type="InterPro" id="IPR029044">
    <property type="entry name" value="Nucleotide-diphossugar_trans"/>
</dbReference>
<evidence type="ECO:0000313" key="6">
    <source>
        <dbReference type="Proteomes" id="UP000248806"/>
    </source>
</evidence>
<dbReference type="EMBL" id="QKUF01000001">
    <property type="protein sequence ID" value="PZW35960.1"/>
    <property type="molecule type" value="Genomic_DNA"/>
</dbReference>
<keyword evidence="4" id="KW-0812">Transmembrane</keyword>
<feature type="transmembrane region" description="Helical" evidence="4">
    <location>
        <begin position="364"/>
        <end position="385"/>
    </location>
</feature>
<dbReference type="SUPFAM" id="SSF53448">
    <property type="entry name" value="Nucleotide-diphospho-sugar transferases"/>
    <property type="match status" value="1"/>
</dbReference>
<comment type="similarity">
    <text evidence="1">Belongs to the glycosyltransferase 2 family.</text>
</comment>
<reference evidence="5 6" key="1">
    <citation type="submission" date="2018-06" db="EMBL/GenBank/DDBJ databases">
        <title>Genomic Encyclopedia of Archaeal and Bacterial Type Strains, Phase II (KMG-II): from individual species to whole genera.</title>
        <authorList>
            <person name="Goeker M."/>
        </authorList>
    </citation>
    <scope>NUCLEOTIDE SEQUENCE [LARGE SCALE GENOMIC DNA]</scope>
    <source>
        <strain evidence="5 6">ATCC BAA-1881</strain>
    </source>
</reference>
<protein>
    <submittedName>
        <fullName evidence="5">Cellulose synthase/poly-beta-1,6-N-acetylglucosamine synthase-like glycosyltransferase</fullName>
    </submittedName>
</protein>